<comment type="caution">
    <text evidence="1">The sequence shown here is derived from an EMBL/GenBank/DDBJ whole genome shotgun (WGS) entry which is preliminary data.</text>
</comment>
<protein>
    <recommendedName>
        <fullName evidence="3">Recombinase</fullName>
    </recommendedName>
</protein>
<sequence length="166" mass="19649">MAKFKNYHLDKYIDFEDNYGPIIEDSPEFGQILLDNKDCLEMFTRELEAKFTEKTVRKHLSNVEVYLNDFLALRLGEGPGEGCDVDNLNSFFSWMPSHLMYSDESTVKDTIAGLKRFFKLMLDKGVIEKAEYQEFLEMVKDNKEYWLEEMAQFNNVDDDSDFFFDY</sequence>
<proteinExistence type="predicted"/>
<dbReference type="EMBL" id="VUMW01000057">
    <property type="protein sequence ID" value="MST80673.1"/>
    <property type="molecule type" value="Genomic_DNA"/>
</dbReference>
<dbReference type="Proteomes" id="UP000452141">
    <property type="component" value="Unassembled WGS sequence"/>
</dbReference>
<organism evidence="1 2">
    <name type="scientific">Lactobacillus equicursoris</name>
    <dbReference type="NCBI Taxonomy" id="420645"/>
    <lineage>
        <taxon>Bacteria</taxon>
        <taxon>Bacillati</taxon>
        <taxon>Bacillota</taxon>
        <taxon>Bacilli</taxon>
        <taxon>Lactobacillales</taxon>
        <taxon>Lactobacillaceae</taxon>
        <taxon>Lactobacillus</taxon>
    </lineage>
</organism>
<dbReference type="RefSeq" id="WP_154487608.1">
    <property type="nucleotide sequence ID" value="NZ_JAQYBB010000011.1"/>
</dbReference>
<evidence type="ECO:0008006" key="3">
    <source>
        <dbReference type="Google" id="ProtNLM"/>
    </source>
</evidence>
<accession>A0A844FR57</accession>
<evidence type="ECO:0000313" key="2">
    <source>
        <dbReference type="Proteomes" id="UP000452141"/>
    </source>
</evidence>
<name>A0A844FR57_9LACO</name>
<dbReference type="AlphaFoldDB" id="A0A844FR57"/>
<reference evidence="1 2" key="1">
    <citation type="submission" date="2019-08" db="EMBL/GenBank/DDBJ databases">
        <title>In-depth cultivation of the pig gut microbiome towards novel bacterial diversity and tailored functional studies.</title>
        <authorList>
            <person name="Wylensek D."/>
            <person name="Hitch T.C.A."/>
            <person name="Clavel T."/>
        </authorList>
    </citation>
    <scope>NUCLEOTIDE SEQUENCE [LARGE SCALE GENOMIC DNA]</scope>
    <source>
        <strain evidence="1 2">WCA-470BD-2E</strain>
    </source>
</reference>
<evidence type="ECO:0000313" key="1">
    <source>
        <dbReference type="EMBL" id="MST80673.1"/>
    </source>
</evidence>
<gene>
    <name evidence="1" type="ORF">FYJ61_09645</name>
</gene>